<organism evidence="2 3">
    <name type="scientific">Dimorphilus gyrociliatus</name>
    <dbReference type="NCBI Taxonomy" id="2664684"/>
    <lineage>
        <taxon>Eukaryota</taxon>
        <taxon>Metazoa</taxon>
        <taxon>Spiralia</taxon>
        <taxon>Lophotrochozoa</taxon>
        <taxon>Annelida</taxon>
        <taxon>Polychaeta</taxon>
        <taxon>Polychaeta incertae sedis</taxon>
        <taxon>Dinophilidae</taxon>
        <taxon>Dimorphilus</taxon>
    </lineage>
</organism>
<dbReference type="InterPro" id="IPR053041">
    <property type="entry name" value="Transglut-like_Superfamily_Mod"/>
</dbReference>
<proteinExistence type="predicted"/>
<evidence type="ECO:0000313" key="3">
    <source>
        <dbReference type="Proteomes" id="UP000549394"/>
    </source>
</evidence>
<accession>A0A7I8V5A3</accession>
<feature type="domain" description="KY-like immunoglobulin-like" evidence="1">
    <location>
        <begin position="313"/>
        <end position="442"/>
    </location>
</feature>
<dbReference type="InterPro" id="IPR038765">
    <property type="entry name" value="Papain-like_cys_pep_sf"/>
</dbReference>
<comment type="caution">
    <text evidence="2">The sequence shown here is derived from an EMBL/GenBank/DDBJ whole genome shotgun (WGS) entry which is preliminary data.</text>
</comment>
<dbReference type="EMBL" id="CAJFCJ010000001">
    <property type="protein sequence ID" value="CAD5110800.1"/>
    <property type="molecule type" value="Genomic_DNA"/>
</dbReference>
<dbReference type="OrthoDB" id="6129702at2759"/>
<dbReference type="AlphaFoldDB" id="A0A7I8V5A3"/>
<sequence>MSTKRLQSNLQIPASVFVQDNDQDRRNKNTLDEDIIQIPGDITSYNRTSIDKEFVQRFHENRNLYKPCLVSLNYPPANPISEEYELKNVEFKQLNHTCSMMASNNMTFLINASFADLVRKLIPPIYSDLAIVRSIFVFCCSIDLNSLMEEILPIPIEDSPLECLWNVYGKRASMAGFFSRLCRHTPVPVKIITGIAKNRNCCFALNDINVKTASCQWNAVFVNEAWRLLDVVWASRKKDMEKEDNWKLIQMNGESVTDEDFDFMTETSIQNKDFFMKKHINEFFFLTSPKEFLATHYPCLRCWQLVTPTISIKQFQARPYIRERFFDMKLACKSSDNRILKTDEGELTLTFDLPFESNRSSSITYDFVWLLYDLEKHYVLEDTALIFHKKTKKQLIYHMMFTRRGFYRWDLFGMEKNKHSNMELLISYFIDNKHSDQRTDPLSENPKIGWGRGVYADIGGIQFAAHDSAVIAMESGYLQTNFGIKSQVLKDNFTAKVLLKNNSIVTRDLTNYTYCCFVKENLQLNVRLPCAGEYIMELYTGKANCQETLLNCCNYVLQCDNISVSGLPFPSLYESVLGARHRNCTFGIKPSEIRGILRSEENFFSLKFKHTPDVIISLELTSNEASNLPLKMITDQLTQVRLEDKMTVFQIRTFSDKEFGANFYAYKQGRENRCLRHIVSYLLLPFSIVSGNENTQNVQFEIPPRIPYKHIDVDSDLVIIPLSKQYLEQMNTNCTESLLEFVIEIHNSVHYDSCTNFHIKHFNDNKPHFEFRLCSNGLYYVDIFIRDFRNILTKVQMYTVRRQDKTKSIEESINCLRKMTKSPCLETGYDSNTSSENSQVKQVKKISPYKSNYNFPNRSEIKSEILNFISTRKTRNNLGSKKRRKHKIGSIETLLNCRSEEEVQDWIHYVKAESSLEEIRNIMIKLKNETSSELFRIPFNVFKEYVLESDMRTALRDRCQVQLLNVVRRGQKLKSENLDSLLLACQKSLIPTDGNLTTSSVFEILKNLVGMQESKNSWTIIYTYIQTVGISFFKQKILSVRRGVANCQKAKCLKLLSNLKEDDLFNMNNSGKVIFNWLIATLWKHTSRKNLPHWHIENELEDDKDANKSF</sequence>
<dbReference type="PANTHER" id="PTHR47020">
    <property type="entry name" value="HILLARIN"/>
    <property type="match status" value="1"/>
</dbReference>
<protein>
    <submittedName>
        <fullName evidence="2">DgyrCDS165</fullName>
    </submittedName>
</protein>
<reference evidence="2 3" key="1">
    <citation type="submission" date="2020-08" db="EMBL/GenBank/DDBJ databases">
        <authorList>
            <person name="Hejnol A."/>
        </authorList>
    </citation>
    <scope>NUCLEOTIDE SEQUENCE [LARGE SCALE GENOMIC DNA]</scope>
</reference>
<evidence type="ECO:0000259" key="1">
    <source>
        <dbReference type="Pfam" id="PF23265"/>
    </source>
</evidence>
<dbReference type="Proteomes" id="UP000549394">
    <property type="component" value="Unassembled WGS sequence"/>
</dbReference>
<dbReference type="InterPro" id="IPR056564">
    <property type="entry name" value="Ig-like_KY"/>
</dbReference>
<evidence type="ECO:0000313" key="2">
    <source>
        <dbReference type="EMBL" id="CAD5110800.1"/>
    </source>
</evidence>
<keyword evidence="3" id="KW-1185">Reference proteome</keyword>
<gene>
    <name evidence="2" type="ORF">DGYR_LOCUS161</name>
</gene>
<dbReference type="SUPFAM" id="SSF54001">
    <property type="entry name" value="Cysteine proteinases"/>
    <property type="match status" value="1"/>
</dbReference>
<name>A0A7I8V5A3_9ANNE</name>
<dbReference type="PANTHER" id="PTHR47020:SF1">
    <property type="entry name" value="HILLARIN"/>
    <property type="match status" value="1"/>
</dbReference>
<dbReference type="Pfam" id="PF23265">
    <property type="entry name" value="Ig-like_KY"/>
    <property type="match status" value="2"/>
</dbReference>
<feature type="domain" description="KY-like immunoglobulin-like" evidence="1">
    <location>
        <begin position="460"/>
        <end position="570"/>
    </location>
</feature>